<proteinExistence type="predicted"/>
<dbReference type="InterPro" id="IPR011990">
    <property type="entry name" value="TPR-like_helical_dom_sf"/>
</dbReference>
<gene>
    <name evidence="3" type="ORF">ABENE_08210</name>
</gene>
<evidence type="ECO:0000256" key="2">
    <source>
        <dbReference type="SAM" id="SignalP"/>
    </source>
</evidence>
<name>V4PY48_9CAUL</name>
<keyword evidence="4" id="KW-1185">Reference proteome</keyword>
<evidence type="ECO:0008006" key="5">
    <source>
        <dbReference type="Google" id="ProtNLM"/>
    </source>
</evidence>
<dbReference type="OrthoDB" id="7185608at2"/>
<protein>
    <recommendedName>
        <fullName evidence="5">Cell division coordinator CpoB</fullName>
    </recommendedName>
</protein>
<organism evidence="3 4">
    <name type="scientific">Asticcacaulis benevestitus DSM 16100 = ATCC BAA-896</name>
    <dbReference type="NCBI Taxonomy" id="1121022"/>
    <lineage>
        <taxon>Bacteria</taxon>
        <taxon>Pseudomonadati</taxon>
        <taxon>Pseudomonadota</taxon>
        <taxon>Alphaproteobacteria</taxon>
        <taxon>Caulobacterales</taxon>
        <taxon>Caulobacteraceae</taxon>
        <taxon>Asticcacaulis</taxon>
    </lineage>
</organism>
<dbReference type="AlphaFoldDB" id="V4PY48"/>
<reference evidence="3 4" key="1">
    <citation type="journal article" date="2014" name="Nature">
        <title>Sequential evolution of bacterial morphology by co-option of a developmental regulator.</title>
        <authorList>
            <person name="Jiang C."/>
            <person name="Brown P.J."/>
            <person name="Ducret A."/>
            <person name="Brun Y.V."/>
        </authorList>
    </citation>
    <scope>NUCLEOTIDE SEQUENCE [LARGE SCALE GENOMIC DNA]</scope>
    <source>
        <strain evidence="3 4">DSM 16100</strain>
    </source>
</reference>
<dbReference type="EMBL" id="AWGB01000013">
    <property type="protein sequence ID" value="ESQ92349.1"/>
    <property type="molecule type" value="Genomic_DNA"/>
</dbReference>
<dbReference type="Proteomes" id="UP000017837">
    <property type="component" value="Unassembled WGS sequence"/>
</dbReference>
<dbReference type="STRING" id="1121022.GCA_000376105_01353"/>
<feature type="coiled-coil region" evidence="1">
    <location>
        <begin position="128"/>
        <end position="162"/>
    </location>
</feature>
<dbReference type="PATRIC" id="fig|1121022.4.peg.1652"/>
<sequence length="318" mass="34531">MGKSFKNTRLGFVARGKAVAGLSLMALSLPLSVVSLTAFTPADAHAQIFDDEDDKEIPGQQPTDNTVWDAKKLQKLDRNVRKLERAVSRVENKKGAPPILIEPDPEVVALQATVDNMSRKQDEQTGTITTLIGQIEELQHQNQQLIQQLTNQNARMDTLVKRADLADAHIKDIDAQLAPPPPPPASTGNAEGDFEQAFNLMSSGQTDDAGRAFEAFTTAWPQATQLPEAWFRLGQIRAMKSDSSGAVAAYATSLKGWPKTSWAPEATVKLAQSLSDSNRPTDACSALTQFDKVYAKSATSETRSQAKTLKDKNRCGAV</sequence>
<evidence type="ECO:0000313" key="3">
    <source>
        <dbReference type="EMBL" id="ESQ92349.1"/>
    </source>
</evidence>
<keyword evidence="1" id="KW-0175">Coiled coil</keyword>
<dbReference type="Gene3D" id="1.25.40.10">
    <property type="entry name" value="Tetratricopeptide repeat domain"/>
    <property type="match status" value="1"/>
</dbReference>
<evidence type="ECO:0000256" key="1">
    <source>
        <dbReference type="SAM" id="Coils"/>
    </source>
</evidence>
<dbReference type="RefSeq" id="WP_018081019.1">
    <property type="nucleotide sequence ID" value="NZ_AQWM01000003.1"/>
</dbReference>
<feature type="signal peptide" evidence="2">
    <location>
        <begin position="1"/>
        <end position="46"/>
    </location>
</feature>
<feature type="chain" id="PRO_5004724356" description="Cell division coordinator CpoB" evidence="2">
    <location>
        <begin position="47"/>
        <end position="318"/>
    </location>
</feature>
<dbReference type="eggNOG" id="COG1729">
    <property type="taxonomic scope" value="Bacteria"/>
</dbReference>
<keyword evidence="2" id="KW-0732">Signal</keyword>
<comment type="caution">
    <text evidence="3">The sequence shown here is derived from an EMBL/GenBank/DDBJ whole genome shotgun (WGS) entry which is preliminary data.</text>
</comment>
<evidence type="ECO:0000313" key="4">
    <source>
        <dbReference type="Proteomes" id="UP000017837"/>
    </source>
</evidence>
<dbReference type="SUPFAM" id="SSF48452">
    <property type="entry name" value="TPR-like"/>
    <property type="match status" value="1"/>
</dbReference>
<accession>V4PY48</accession>